<gene>
    <name evidence="2" type="ORF">SAMN05444164_0347</name>
</gene>
<sequence length="46" mass="5136">MCDILMNNLIKALRSFQHACLTPAIRDDDEDDGDIATPKTSLDDGW</sequence>
<evidence type="ECO:0000256" key="1">
    <source>
        <dbReference type="SAM" id="MobiDB-lite"/>
    </source>
</evidence>
<dbReference type="EMBL" id="FNTH01000001">
    <property type="protein sequence ID" value="SEB83396.1"/>
    <property type="molecule type" value="Genomic_DNA"/>
</dbReference>
<organism evidence="2 3">
    <name type="scientific">Bradyrhizobium erythrophlei</name>
    <dbReference type="NCBI Taxonomy" id="1437360"/>
    <lineage>
        <taxon>Bacteria</taxon>
        <taxon>Pseudomonadati</taxon>
        <taxon>Pseudomonadota</taxon>
        <taxon>Alphaproteobacteria</taxon>
        <taxon>Hyphomicrobiales</taxon>
        <taxon>Nitrobacteraceae</taxon>
        <taxon>Bradyrhizobium</taxon>
    </lineage>
</organism>
<dbReference type="Proteomes" id="UP000198992">
    <property type="component" value="Unassembled WGS sequence"/>
</dbReference>
<protein>
    <submittedName>
        <fullName evidence="2">Uncharacterized protein</fullName>
    </submittedName>
</protein>
<accession>A0A1H4MK43</accession>
<evidence type="ECO:0000313" key="3">
    <source>
        <dbReference type="Proteomes" id="UP000198992"/>
    </source>
</evidence>
<name>A0A1H4MK43_9BRAD</name>
<dbReference type="AlphaFoldDB" id="A0A1H4MK43"/>
<feature type="region of interest" description="Disordered" evidence="1">
    <location>
        <begin position="25"/>
        <end position="46"/>
    </location>
</feature>
<reference evidence="2 3" key="1">
    <citation type="submission" date="2016-10" db="EMBL/GenBank/DDBJ databases">
        <authorList>
            <person name="de Groot N.N."/>
        </authorList>
    </citation>
    <scope>NUCLEOTIDE SEQUENCE [LARGE SCALE GENOMIC DNA]</scope>
    <source>
        <strain evidence="2 3">MT12</strain>
    </source>
</reference>
<dbReference type="RefSeq" id="WP_171947553.1">
    <property type="nucleotide sequence ID" value="NZ_FNTH01000001.1"/>
</dbReference>
<evidence type="ECO:0000313" key="2">
    <source>
        <dbReference type="EMBL" id="SEB83396.1"/>
    </source>
</evidence>
<proteinExistence type="predicted"/>